<feature type="transmembrane region" description="Helical" evidence="8">
    <location>
        <begin position="165"/>
        <end position="182"/>
    </location>
</feature>
<dbReference type="PANTHER" id="PTHR33908">
    <property type="entry name" value="MANNOSYLTRANSFERASE YKCB-RELATED"/>
    <property type="match status" value="1"/>
</dbReference>
<comment type="subcellular location">
    <subcellularLocation>
        <location evidence="1">Cell membrane</location>
        <topology evidence="1">Multi-pass membrane protein</topology>
    </subcellularLocation>
</comment>
<feature type="transmembrane region" description="Helical" evidence="8">
    <location>
        <begin position="404"/>
        <end position="421"/>
    </location>
</feature>
<dbReference type="PANTHER" id="PTHR33908:SF11">
    <property type="entry name" value="MEMBRANE PROTEIN"/>
    <property type="match status" value="1"/>
</dbReference>
<feature type="transmembrane region" description="Helical" evidence="8">
    <location>
        <begin position="427"/>
        <end position="450"/>
    </location>
</feature>
<dbReference type="AlphaFoldDB" id="A0A955RI85"/>
<dbReference type="Pfam" id="PF09913">
    <property type="entry name" value="DUF2142"/>
    <property type="match status" value="1"/>
</dbReference>
<evidence type="ECO:0000256" key="3">
    <source>
        <dbReference type="ARBA" id="ARBA00022676"/>
    </source>
</evidence>
<feature type="transmembrane region" description="Helical" evidence="8">
    <location>
        <begin position="21"/>
        <end position="42"/>
    </location>
</feature>
<evidence type="ECO:0000256" key="5">
    <source>
        <dbReference type="ARBA" id="ARBA00022692"/>
    </source>
</evidence>
<keyword evidence="5 8" id="KW-0812">Transmembrane</keyword>
<dbReference type="Proteomes" id="UP000782843">
    <property type="component" value="Unassembled WGS sequence"/>
</dbReference>
<evidence type="ECO:0000313" key="9">
    <source>
        <dbReference type="EMBL" id="MCA9382393.1"/>
    </source>
</evidence>
<feature type="transmembrane region" description="Helical" evidence="8">
    <location>
        <begin position="341"/>
        <end position="357"/>
    </location>
</feature>
<reference evidence="9" key="2">
    <citation type="journal article" date="2021" name="Microbiome">
        <title>Successional dynamics and alternative stable states in a saline activated sludge microbial community over 9 years.</title>
        <authorList>
            <person name="Wang Y."/>
            <person name="Ye J."/>
            <person name="Ju F."/>
            <person name="Liu L."/>
            <person name="Boyd J.A."/>
            <person name="Deng Y."/>
            <person name="Parks D.H."/>
            <person name="Jiang X."/>
            <person name="Yin X."/>
            <person name="Woodcroft B.J."/>
            <person name="Tyson G.W."/>
            <person name="Hugenholtz P."/>
            <person name="Polz M.F."/>
            <person name="Zhang T."/>
        </authorList>
    </citation>
    <scope>NUCLEOTIDE SEQUENCE</scope>
    <source>
        <strain evidence="9">HKST-UBA10</strain>
    </source>
</reference>
<name>A0A955RI85_9BACT</name>
<dbReference type="InterPro" id="IPR050297">
    <property type="entry name" value="LipidA_mod_glycosyltrf_83"/>
</dbReference>
<feature type="transmembrane region" description="Helical" evidence="8">
    <location>
        <begin position="369"/>
        <end position="384"/>
    </location>
</feature>
<dbReference type="GO" id="GO:0009103">
    <property type="term" value="P:lipopolysaccharide biosynthetic process"/>
    <property type="evidence" value="ECO:0007669"/>
    <property type="project" value="UniProtKB-ARBA"/>
</dbReference>
<evidence type="ECO:0000313" key="10">
    <source>
        <dbReference type="Proteomes" id="UP000782843"/>
    </source>
</evidence>
<evidence type="ECO:0000256" key="8">
    <source>
        <dbReference type="SAM" id="Phobius"/>
    </source>
</evidence>
<evidence type="ECO:0000256" key="1">
    <source>
        <dbReference type="ARBA" id="ARBA00004651"/>
    </source>
</evidence>
<feature type="transmembrane region" description="Helical" evidence="8">
    <location>
        <begin position="189"/>
        <end position="222"/>
    </location>
</feature>
<evidence type="ECO:0000256" key="4">
    <source>
        <dbReference type="ARBA" id="ARBA00022679"/>
    </source>
</evidence>
<keyword evidence="2" id="KW-1003">Cell membrane</keyword>
<dbReference type="EMBL" id="JAGQLG010000124">
    <property type="protein sequence ID" value="MCA9382393.1"/>
    <property type="molecule type" value="Genomic_DNA"/>
</dbReference>
<proteinExistence type="predicted"/>
<evidence type="ECO:0000256" key="7">
    <source>
        <dbReference type="ARBA" id="ARBA00023136"/>
    </source>
</evidence>
<reference evidence="9" key="1">
    <citation type="submission" date="2020-04" db="EMBL/GenBank/DDBJ databases">
        <authorList>
            <person name="Zhang T."/>
        </authorList>
    </citation>
    <scope>NUCLEOTIDE SEQUENCE</scope>
    <source>
        <strain evidence="9">HKST-UBA10</strain>
    </source>
</reference>
<feature type="transmembrane region" description="Helical" evidence="8">
    <location>
        <begin position="242"/>
        <end position="259"/>
    </location>
</feature>
<gene>
    <name evidence="9" type="ORF">KC660_03235</name>
</gene>
<protein>
    <submittedName>
        <fullName evidence="9">DUF2142 domain-containing protein</fullName>
    </submittedName>
</protein>
<keyword evidence="3" id="KW-0328">Glycosyltransferase</keyword>
<sequence length="461" mass="53839">MNINRIELKKLINDKKRLKTMVYRMSIILIFLWFLVQAGFYATQINKAIFPDEPYHEQLIEYFKEGNSPFDATQVDNFNLGDTTRVYYLYHYLLAKTDFVNPEGNWDLIAFRLINVLFILGSLIILFLILRELIKNRWVHLAVLIMISNTTMFAFMAGSVNYDNLQFLVTMLSIFLLLKYMSSKSPTTLLSLLVVILLGSLVKVSFLGIFVAEFIILAILVLTQAKYRVEILNFFKVKNIKPFPVILIILFIVSTGLFAERYIKNILVYHSFSPECNQIHTFEECKSSAIFVRNTTLAQEIDESDFKPVGMPTYLVNWSEGMADRIFGIAGHKVMPISRKGLIPYLLVFLLGGIFFLRYERFKDPKDRAIFFVTIFYLLILLFYQNYRTYLNLGSIGIGLQGRYLFPVLPFIYYFTVKHLFRPSFPFWTKVLILAYISIVFVSGSLPWFLRRADSNWYFPK</sequence>
<evidence type="ECO:0000256" key="6">
    <source>
        <dbReference type="ARBA" id="ARBA00022989"/>
    </source>
</evidence>
<keyword evidence="6 8" id="KW-1133">Transmembrane helix</keyword>
<dbReference type="GO" id="GO:0005886">
    <property type="term" value="C:plasma membrane"/>
    <property type="evidence" value="ECO:0007669"/>
    <property type="project" value="UniProtKB-SubCell"/>
</dbReference>
<dbReference type="InterPro" id="IPR018674">
    <property type="entry name" value="DUF2142_membrane"/>
</dbReference>
<keyword evidence="4" id="KW-0808">Transferase</keyword>
<evidence type="ECO:0000256" key="2">
    <source>
        <dbReference type="ARBA" id="ARBA00022475"/>
    </source>
</evidence>
<dbReference type="GO" id="GO:0016763">
    <property type="term" value="F:pentosyltransferase activity"/>
    <property type="evidence" value="ECO:0007669"/>
    <property type="project" value="TreeGrafter"/>
</dbReference>
<organism evidence="9 10">
    <name type="scientific">Candidatus Dojkabacteria bacterium</name>
    <dbReference type="NCBI Taxonomy" id="2099670"/>
    <lineage>
        <taxon>Bacteria</taxon>
        <taxon>Candidatus Dojkabacteria</taxon>
    </lineage>
</organism>
<comment type="caution">
    <text evidence="9">The sequence shown here is derived from an EMBL/GenBank/DDBJ whole genome shotgun (WGS) entry which is preliminary data.</text>
</comment>
<feature type="transmembrane region" description="Helical" evidence="8">
    <location>
        <begin position="109"/>
        <end position="129"/>
    </location>
</feature>
<keyword evidence="7 8" id="KW-0472">Membrane</keyword>
<feature type="transmembrane region" description="Helical" evidence="8">
    <location>
        <begin position="141"/>
        <end position="159"/>
    </location>
</feature>
<accession>A0A955RI85</accession>